<organism evidence="26 27">
    <name type="scientific">Macrophomina phaseolina (strain MS6)</name>
    <name type="common">Charcoal rot fungus</name>
    <dbReference type="NCBI Taxonomy" id="1126212"/>
    <lineage>
        <taxon>Eukaryota</taxon>
        <taxon>Fungi</taxon>
        <taxon>Dikarya</taxon>
        <taxon>Ascomycota</taxon>
        <taxon>Pezizomycotina</taxon>
        <taxon>Dothideomycetes</taxon>
        <taxon>Dothideomycetes incertae sedis</taxon>
        <taxon>Botryosphaeriales</taxon>
        <taxon>Botryosphaeriaceae</taxon>
        <taxon>Macrophomina</taxon>
    </lineage>
</organism>
<keyword evidence="2" id="KW-0815">Transposition</keyword>
<dbReference type="SUPFAM" id="SSF53098">
    <property type="entry name" value="Ribonuclease H-like"/>
    <property type="match status" value="1"/>
</dbReference>
<evidence type="ECO:0000256" key="16">
    <source>
        <dbReference type="ARBA" id="ARBA00022918"/>
    </source>
</evidence>
<keyword evidence="6" id="KW-0540">Nuclease</keyword>
<keyword evidence="20" id="KW-0233">DNA recombination</keyword>
<dbReference type="GO" id="GO:0006508">
    <property type="term" value="P:proteolysis"/>
    <property type="evidence" value="ECO:0007669"/>
    <property type="project" value="UniProtKB-KW"/>
</dbReference>
<dbReference type="InterPro" id="IPR036397">
    <property type="entry name" value="RNaseH_sf"/>
</dbReference>
<keyword evidence="16" id="KW-0695">RNA-directed DNA polymerase</keyword>
<keyword evidence="17" id="KW-0808">Transferase</keyword>
<dbReference type="GO" id="GO:0004519">
    <property type="term" value="F:endonuclease activity"/>
    <property type="evidence" value="ECO:0007669"/>
    <property type="project" value="UniProtKB-KW"/>
</dbReference>
<keyword evidence="4" id="KW-0645">Protease</keyword>
<feature type="region of interest" description="Disordered" evidence="24">
    <location>
        <begin position="40"/>
        <end position="64"/>
    </location>
</feature>
<feature type="domain" description="Integrase catalytic" evidence="25">
    <location>
        <begin position="562"/>
        <end position="725"/>
    </location>
</feature>
<evidence type="ECO:0000256" key="11">
    <source>
        <dbReference type="ARBA" id="ARBA00022801"/>
    </source>
</evidence>
<keyword evidence="13" id="KW-0460">Magnesium</keyword>
<evidence type="ECO:0000256" key="24">
    <source>
        <dbReference type="SAM" id="MobiDB-lite"/>
    </source>
</evidence>
<dbReference type="PROSITE" id="PS50994">
    <property type="entry name" value="INTEGRASE"/>
    <property type="match status" value="1"/>
</dbReference>
<evidence type="ECO:0000256" key="20">
    <source>
        <dbReference type="ARBA" id="ARBA00023172"/>
    </source>
</evidence>
<dbReference type="Gene3D" id="3.30.420.10">
    <property type="entry name" value="Ribonuclease H-like superfamily/Ribonuclease H"/>
    <property type="match status" value="1"/>
</dbReference>
<dbReference type="EMBL" id="AHHD01000828">
    <property type="protein sequence ID" value="EKG08999.1"/>
    <property type="molecule type" value="Genomic_DNA"/>
</dbReference>
<dbReference type="Pfam" id="PF25597">
    <property type="entry name" value="SH3_retrovirus"/>
    <property type="match status" value="1"/>
</dbReference>
<gene>
    <name evidence="26" type="ORF">MPH_14032</name>
</gene>
<evidence type="ECO:0000256" key="1">
    <source>
        <dbReference type="ARBA" id="ARBA00002180"/>
    </source>
</evidence>
<dbReference type="GO" id="GO:0003677">
    <property type="term" value="F:DNA binding"/>
    <property type="evidence" value="ECO:0007669"/>
    <property type="project" value="UniProtKB-KW"/>
</dbReference>
<comment type="catalytic activity">
    <reaction evidence="23">
        <text>DNA(n) + a 2'-deoxyribonucleoside 5'-triphosphate = DNA(n+1) + diphosphate</text>
        <dbReference type="Rhea" id="RHEA:22508"/>
        <dbReference type="Rhea" id="RHEA-COMP:17339"/>
        <dbReference type="Rhea" id="RHEA-COMP:17340"/>
        <dbReference type="ChEBI" id="CHEBI:33019"/>
        <dbReference type="ChEBI" id="CHEBI:61560"/>
        <dbReference type="ChEBI" id="CHEBI:173112"/>
        <dbReference type="EC" id="2.7.7.7"/>
    </reaction>
</comment>
<reference evidence="26 27" key="1">
    <citation type="journal article" date="2012" name="BMC Genomics">
        <title>Tools to kill: Genome of one of the most destructive plant pathogenic fungi Macrophomina phaseolina.</title>
        <authorList>
            <person name="Islam M.S."/>
            <person name="Haque M.S."/>
            <person name="Islam M.M."/>
            <person name="Emdad E.M."/>
            <person name="Halim A."/>
            <person name="Hossen Q.M.M."/>
            <person name="Hossain M.Z."/>
            <person name="Ahmed B."/>
            <person name="Rahim S."/>
            <person name="Rahman M.S."/>
            <person name="Alam M.M."/>
            <person name="Hou S."/>
            <person name="Wan X."/>
            <person name="Saito J.A."/>
            <person name="Alam M."/>
        </authorList>
    </citation>
    <scope>NUCLEOTIDE SEQUENCE [LARGE SCALE GENOMIC DNA]</scope>
    <source>
        <strain evidence="26 27">MS6</strain>
    </source>
</reference>
<dbReference type="InterPro" id="IPR057670">
    <property type="entry name" value="SH3_retrovirus"/>
</dbReference>
<evidence type="ECO:0000256" key="18">
    <source>
        <dbReference type="ARBA" id="ARBA00023113"/>
    </source>
</evidence>
<dbReference type="PANTHER" id="PTHR42648:SF11">
    <property type="entry name" value="TRANSPOSON TY4-P GAG-POL POLYPROTEIN"/>
    <property type="match status" value="1"/>
</dbReference>
<dbReference type="GO" id="GO:0032196">
    <property type="term" value="P:transposition"/>
    <property type="evidence" value="ECO:0007669"/>
    <property type="project" value="UniProtKB-KW"/>
</dbReference>
<keyword evidence="5" id="KW-0548">Nucleotidyltransferase</keyword>
<comment type="caution">
    <text evidence="26">The sequence shown here is derived from an EMBL/GenBank/DDBJ whole genome shotgun (WGS) entry which is preliminary data.</text>
</comment>
<dbReference type="InterPro" id="IPR013103">
    <property type="entry name" value="RVT_2"/>
</dbReference>
<evidence type="ECO:0000313" key="27">
    <source>
        <dbReference type="Proteomes" id="UP000007129"/>
    </source>
</evidence>
<dbReference type="GO" id="GO:0006310">
    <property type="term" value="P:DNA recombination"/>
    <property type="evidence" value="ECO:0007669"/>
    <property type="project" value="UniProtKB-KW"/>
</dbReference>
<dbReference type="GO" id="GO:0003887">
    <property type="term" value="F:DNA-directed DNA polymerase activity"/>
    <property type="evidence" value="ECO:0007669"/>
    <property type="project" value="UniProtKB-KW"/>
</dbReference>
<dbReference type="InterPro" id="IPR001584">
    <property type="entry name" value="Integrase_cat-core"/>
</dbReference>
<evidence type="ECO:0000256" key="13">
    <source>
        <dbReference type="ARBA" id="ARBA00022842"/>
    </source>
</evidence>
<dbReference type="InterPro" id="IPR039537">
    <property type="entry name" value="Retrotran_Ty1/copia-like"/>
</dbReference>
<protein>
    <submittedName>
        <fullName evidence="26">Integrase catalytic core</fullName>
    </submittedName>
</protein>
<comment type="catalytic activity">
    <reaction evidence="22">
        <text>DNA(n) + a 2'-deoxyribonucleoside 5'-triphosphate = DNA(n+1) + diphosphate</text>
        <dbReference type="Rhea" id="RHEA:22508"/>
        <dbReference type="Rhea" id="RHEA-COMP:17339"/>
        <dbReference type="Rhea" id="RHEA-COMP:17340"/>
        <dbReference type="ChEBI" id="CHEBI:33019"/>
        <dbReference type="ChEBI" id="CHEBI:61560"/>
        <dbReference type="ChEBI" id="CHEBI:173112"/>
        <dbReference type="EC" id="2.7.7.49"/>
    </reaction>
</comment>
<keyword evidence="11" id="KW-0378">Hydrolase</keyword>
<evidence type="ECO:0000256" key="22">
    <source>
        <dbReference type="ARBA" id="ARBA00048173"/>
    </source>
</evidence>
<evidence type="ECO:0000256" key="8">
    <source>
        <dbReference type="ARBA" id="ARBA00022741"/>
    </source>
</evidence>
<keyword evidence="12" id="KW-0067">ATP-binding</keyword>
<dbReference type="InterPro" id="IPR012337">
    <property type="entry name" value="RNaseH-like_sf"/>
</dbReference>
<dbReference type="HOGENOM" id="CLU_001650_18_4_1"/>
<dbReference type="GO" id="GO:0015074">
    <property type="term" value="P:DNA integration"/>
    <property type="evidence" value="ECO:0007669"/>
    <property type="project" value="UniProtKB-KW"/>
</dbReference>
<evidence type="ECO:0000256" key="21">
    <source>
        <dbReference type="ARBA" id="ARBA00023268"/>
    </source>
</evidence>
<evidence type="ECO:0000256" key="6">
    <source>
        <dbReference type="ARBA" id="ARBA00022722"/>
    </source>
</evidence>
<dbReference type="eggNOG" id="KOG0017">
    <property type="taxonomic scope" value="Eukaryota"/>
</dbReference>
<evidence type="ECO:0000313" key="26">
    <source>
        <dbReference type="EMBL" id="EKG08999.1"/>
    </source>
</evidence>
<dbReference type="Pfam" id="PF07727">
    <property type="entry name" value="RVT_2"/>
    <property type="match status" value="1"/>
</dbReference>
<evidence type="ECO:0000256" key="5">
    <source>
        <dbReference type="ARBA" id="ARBA00022695"/>
    </source>
</evidence>
<keyword evidence="7" id="KW-0479">Metal-binding</keyword>
<dbReference type="PANTHER" id="PTHR42648">
    <property type="entry name" value="TRANSPOSASE, PUTATIVE-RELATED"/>
    <property type="match status" value="1"/>
</dbReference>
<comment type="function">
    <text evidence="1">The aspartyl protease (PR) mediates the proteolytic cleavages of the Gag and Gag-Pol polyproteins after assembly of the VLP.</text>
</comment>
<keyword evidence="10" id="KW-0255">Endonuclease</keyword>
<dbReference type="Proteomes" id="UP000007129">
    <property type="component" value="Unassembled WGS sequence"/>
</dbReference>
<evidence type="ECO:0000256" key="23">
    <source>
        <dbReference type="ARBA" id="ARBA00049244"/>
    </source>
</evidence>
<feature type="non-terminal residue" evidence="26">
    <location>
        <position position="1423"/>
    </location>
</feature>
<dbReference type="GO" id="GO:0004190">
    <property type="term" value="F:aspartic-type endopeptidase activity"/>
    <property type="evidence" value="ECO:0007669"/>
    <property type="project" value="UniProtKB-KW"/>
</dbReference>
<keyword evidence="14" id="KW-0694">RNA-binding</keyword>
<dbReference type="InParanoid" id="K2RFY9"/>
<evidence type="ECO:0000256" key="9">
    <source>
        <dbReference type="ARBA" id="ARBA00022750"/>
    </source>
</evidence>
<evidence type="ECO:0000256" key="4">
    <source>
        <dbReference type="ARBA" id="ARBA00022670"/>
    </source>
</evidence>
<dbReference type="STRING" id="1126212.K2RFY9"/>
<keyword evidence="21" id="KW-0511">Multifunctional enzyme</keyword>
<dbReference type="VEuPathDB" id="FungiDB:MPH_14032"/>
<dbReference type="SUPFAM" id="SSF56672">
    <property type="entry name" value="DNA/RNA polymerases"/>
    <property type="match status" value="1"/>
</dbReference>
<evidence type="ECO:0000259" key="25">
    <source>
        <dbReference type="PROSITE" id="PS50994"/>
    </source>
</evidence>
<keyword evidence="9" id="KW-0064">Aspartyl protease</keyword>
<name>K2RFY9_MACPH</name>
<dbReference type="GO" id="GO:0003723">
    <property type="term" value="F:RNA binding"/>
    <property type="evidence" value="ECO:0007669"/>
    <property type="project" value="UniProtKB-KW"/>
</dbReference>
<evidence type="ECO:0000256" key="2">
    <source>
        <dbReference type="ARBA" id="ARBA00022578"/>
    </source>
</evidence>
<feature type="region of interest" description="Disordered" evidence="24">
    <location>
        <begin position="279"/>
        <end position="304"/>
    </location>
</feature>
<keyword evidence="17" id="KW-0239">DNA-directed DNA polymerase</keyword>
<evidence type="ECO:0000256" key="7">
    <source>
        <dbReference type="ARBA" id="ARBA00022723"/>
    </source>
</evidence>
<dbReference type="CDD" id="cd09272">
    <property type="entry name" value="RNase_HI_RT_Ty1"/>
    <property type="match status" value="1"/>
</dbReference>
<dbReference type="FunCoup" id="K2RFY9">
    <property type="interactions" value="543"/>
</dbReference>
<evidence type="ECO:0000256" key="3">
    <source>
        <dbReference type="ARBA" id="ARBA00022612"/>
    </source>
</evidence>
<dbReference type="GO" id="GO:0003964">
    <property type="term" value="F:RNA-directed DNA polymerase activity"/>
    <property type="evidence" value="ECO:0007669"/>
    <property type="project" value="UniProtKB-KW"/>
</dbReference>
<dbReference type="GO" id="GO:0046872">
    <property type="term" value="F:metal ion binding"/>
    <property type="evidence" value="ECO:0007669"/>
    <property type="project" value="UniProtKB-KW"/>
</dbReference>
<proteinExistence type="predicted"/>
<keyword evidence="8" id="KW-0547">Nucleotide-binding</keyword>
<dbReference type="InterPro" id="IPR043502">
    <property type="entry name" value="DNA/RNA_pol_sf"/>
</dbReference>
<evidence type="ECO:0000256" key="12">
    <source>
        <dbReference type="ARBA" id="ARBA00022840"/>
    </source>
</evidence>
<dbReference type="GO" id="GO:0005524">
    <property type="term" value="F:ATP binding"/>
    <property type="evidence" value="ECO:0007669"/>
    <property type="project" value="UniProtKB-KW"/>
</dbReference>
<evidence type="ECO:0000256" key="17">
    <source>
        <dbReference type="ARBA" id="ARBA00022932"/>
    </source>
</evidence>
<dbReference type="GO" id="GO:0005634">
    <property type="term" value="C:nucleus"/>
    <property type="evidence" value="ECO:0007669"/>
    <property type="project" value="UniProtKB-ARBA"/>
</dbReference>
<evidence type="ECO:0000256" key="19">
    <source>
        <dbReference type="ARBA" id="ARBA00023125"/>
    </source>
</evidence>
<sequence length="1423" mass="161271">MEAIKRPIVLSSSVQWDAWYILIKNRATTADIWEFVDPEQNEKPTQPTEPIIPPFPPNAEGSDLPTAEAMTAFNARMNVFNAKSRKYLDQKRALTDLNTLIHDTVAIHLQTYFQTVNDTHPWALIRALKLRLAPTDEARLLELETRFQELKKGPGSQDISKWIQSWQETYTKAKAVNLPEVTSSTRPVRDFALSIRDVDAWTSKEILHRLQKGEQLDFFETINQFHQMYKVENLRKPAKSPKHSAFNASFKGKDQEPPPCLCGQREYYSSCNYLNPDIRPAGWQPDPETQKKIDQQLKSPKRRAKVEKAIANWRTYKSKENKNATQESRIKEDSQQPEGVVLAAVTAQAYSATFMNPLHASWILDSGSDTHICNSSMKDRFNPETSAKPTDTIQCGNSTVQIQSFGQATINTNTPKGTSFIKLTKVTYVPSYMANLVSLSALEEKGVFFDHRQQRLERDGVTICNVQRINGLYYLEFNPTSQESAIRASAASAFAARATTLDIWHRTLAHAGPEPLLHLNEATTGALIHPQEADQPLNPHCDTCSFAKAHQIISKTTNKEEDSSRPFYRVSYDLIQFQPAYNGDRFVTHLECTACNFNLARTHRYKSDTTDVLRDLIHLIQTRFQGKITFFRTDNETSLDSDFHQFLANKGITLETSSPGTPAQNGHAERSGSVLITKARSMRIGANLPQNLWPEIVTAAAYLANRTPQRKINWMTPFQHVTQSKPDLSHLRVYGCKAFPLRKDIKRSHKLEERAHLGFLVGYNSRNIFRVWIPSQKRVVRSRDVTFDETAFYKPEELDLGHVIKEPLPELYDLPDAVQPATVEDLIINERGEQMHALPEPEASTTANKATIQQLPTPSQSTRSQSAQLPHHSQEPEQASEEGNQLPQTRLGPLIPVQYETAPAPGADPSNRAPRGDQISPHISPESIQPTRTRQSARGQAHAAKLNQLNQNPSNHNAFISAFMSATNRDHMPRPTPQLHRDNLPPEPKTFKELDTHQFGPQFKQAIQKQLLDLESRRTWTRVSKQNNLSLPLPLMWVFKYKFDEEGYLCSFKARICVRGDLQPTPEDTYAATFAASVFRALMAIVAAFNLETRQYDVLNAYIHAKLDNEVYCHPPDGMSIEHDKLLLLHQALYGLKQSPILWQRHFGKILVDLGLDPVPGIPCLYENQYLTLFFFVDDIVVIYNHSQSQAVTLFQDQLMQRVELRILGELQWFLAIRIIRDRVNRKLWLSQESYIAKLTAKFNVKTVSRATPLPNEEPITSFEGKASAQDILLYQQRVGSINFAATQTRPDVAHAASRLSEHLSNPSPQHLVLSQRVLEYLAHTKDFAICYDGNAQDDLQLFVPSSDASFASDPDTRQSHQGYLFSLYDGPIDWKAGKQRSVTTSSTEAEFLALSATAKQSIWWSRAFTAIGYSPGHETRIQ</sequence>
<feature type="region of interest" description="Disordered" evidence="24">
    <location>
        <begin position="838"/>
        <end position="942"/>
    </location>
</feature>
<dbReference type="OrthoDB" id="3943081at2759"/>
<dbReference type="Pfam" id="PF22936">
    <property type="entry name" value="Pol_BBD"/>
    <property type="match status" value="1"/>
</dbReference>
<evidence type="ECO:0000256" key="15">
    <source>
        <dbReference type="ARBA" id="ARBA00022908"/>
    </source>
</evidence>
<evidence type="ECO:0000256" key="14">
    <source>
        <dbReference type="ARBA" id="ARBA00022884"/>
    </source>
</evidence>
<keyword evidence="19" id="KW-0238">DNA-binding</keyword>
<keyword evidence="3" id="KW-1188">Viral release from host cell</keyword>
<accession>K2RFY9</accession>
<keyword evidence="18" id="KW-0917">Virion maturation</keyword>
<feature type="compositionally biased region" description="Polar residues" evidence="24">
    <location>
        <begin position="843"/>
        <end position="868"/>
    </location>
</feature>
<dbReference type="InterPro" id="IPR054722">
    <property type="entry name" value="PolX-like_BBD"/>
</dbReference>
<keyword evidence="15" id="KW-0229">DNA integration</keyword>
<evidence type="ECO:0000256" key="10">
    <source>
        <dbReference type="ARBA" id="ARBA00022759"/>
    </source>
</evidence>
<feature type="compositionally biased region" description="Polar residues" evidence="24">
    <location>
        <begin position="926"/>
        <end position="938"/>
    </location>
</feature>